<dbReference type="GO" id="GO:0003735">
    <property type="term" value="F:structural constituent of ribosome"/>
    <property type="evidence" value="ECO:0007669"/>
    <property type="project" value="InterPro"/>
</dbReference>
<comment type="subcellular location">
    <subcellularLocation>
        <location evidence="2 7">Nucleus</location>
        <location evidence="2 7">Nucleolus</location>
    </subcellularLocation>
</comment>
<evidence type="ECO:0000313" key="11">
    <source>
        <dbReference type="EMBL" id="RSH88852.1"/>
    </source>
</evidence>
<dbReference type="AlphaFoldDB" id="A0A427YCQ6"/>
<feature type="domain" description="UTP25 C-terminal" evidence="9">
    <location>
        <begin position="522"/>
        <end position="723"/>
    </location>
</feature>
<dbReference type="OrthoDB" id="10264378at2759"/>
<dbReference type="InterPro" id="IPR053940">
    <property type="entry name" value="UTP25_NTPase-like"/>
</dbReference>
<feature type="compositionally biased region" description="Basic residues" evidence="8">
    <location>
        <begin position="75"/>
        <end position="89"/>
    </location>
</feature>
<protein>
    <recommendedName>
        <fullName evidence="4 7">U3 small nucleolar RNA-associated protein 25</fullName>
        <shortName evidence="7">U3 snoRNA-associated protein 25</shortName>
    </recommendedName>
</protein>
<dbReference type="Gene3D" id="3.40.50.300">
    <property type="entry name" value="P-loop containing nucleotide triphosphate hydrolases"/>
    <property type="match status" value="1"/>
</dbReference>
<sequence>MSSVTELKLLTLLNVTAIKRPRELDLPGGHRASPSTSRRGSLSLNGTGEGRQKKRRKSVVFGGEVGPSGSTYGNKAKKEKGSGKAKGRGKGKEEVDGGEGAINGIVSNGHAGEVDLGSNGLDWLEAGDGSDEEGESSAAAQDRWNVHFSAEPQLLSPEAIASADARDWRTERRSIPGYGRFVEQRPAKSTPIDSGIKNRITPQLLSTLQAGAPSALVSAALGQLGTYQDVYAHSLDGESDGSERKLYGDEKEALRKAAVVHALNHVLKTRRRIVRNNEKLAHAASSGEMIDPPRDQSFTRPKVLFLLPLRSLALHYLSNHLFPLAPKGTQIENRSPFTTSFSIPAGMDDPLSRPSASDNFPIDHIVNFRGNSDDNFRFGIKITRKAWRVVMPPCNEAKLMECDILVTSPLGFKMAAEREDSDDLLSSIEVAIVDGADVMAMQNWDHVKYIFQHLNEIPKSPHGCDFSRVKPWYLESQAKYLRQTILLSRFDSPENRNLLNTHCHNLAGRLRLEKADAHDGVLGRVRSGVRQVFERVDEQGGMGGEEAVEEGERRLSWFTKKTIPALLRSAISRQNTLIVIPSYFDFVRVTNHLRKTDSVSYVAISEYSSNAEISRARTLFFKSKKSFLVVTERFHFYRRYLLRGAKTIVWYQPPEHAQFYAEFLRTPFLPSSKAESETDVEIDEGEVSCRTLFNRFDALRMERVVGSENWRKITGSGEARFEFV</sequence>
<reference evidence="11 12" key="1">
    <citation type="submission" date="2018-11" db="EMBL/GenBank/DDBJ databases">
        <title>Genome sequence of Saitozyma podzolica DSM 27192.</title>
        <authorList>
            <person name="Aliyu H."/>
            <person name="Gorte O."/>
            <person name="Ochsenreither K."/>
        </authorList>
    </citation>
    <scope>NUCLEOTIDE SEQUENCE [LARGE SCALE GENOMIC DNA]</scope>
    <source>
        <strain evidence="11 12">DSM 27192</strain>
    </source>
</reference>
<dbReference type="InterPro" id="IPR018263">
    <property type="entry name" value="Ribosomal_eL32_CS"/>
</dbReference>
<feature type="region of interest" description="Disordered" evidence="8">
    <location>
        <begin position="19"/>
        <end position="102"/>
    </location>
</feature>
<evidence type="ECO:0000256" key="6">
    <source>
        <dbReference type="ARBA" id="ARBA00023274"/>
    </source>
</evidence>
<dbReference type="GO" id="GO:0006412">
    <property type="term" value="P:translation"/>
    <property type="evidence" value="ECO:0007669"/>
    <property type="project" value="InterPro"/>
</dbReference>
<evidence type="ECO:0000256" key="4">
    <source>
        <dbReference type="ARBA" id="ARBA00015422"/>
    </source>
</evidence>
<dbReference type="InterPro" id="IPR010678">
    <property type="entry name" value="UTP25"/>
</dbReference>
<dbReference type="GO" id="GO:0005840">
    <property type="term" value="C:ribosome"/>
    <property type="evidence" value="ECO:0007669"/>
    <property type="project" value="InterPro"/>
</dbReference>
<dbReference type="PANTHER" id="PTHR12933">
    <property type="entry name" value="ORF PROTEIN-RELATED"/>
    <property type="match status" value="1"/>
</dbReference>
<evidence type="ECO:0000256" key="1">
    <source>
        <dbReference type="ARBA" id="ARBA00002883"/>
    </source>
</evidence>
<dbReference type="InterPro" id="IPR027417">
    <property type="entry name" value="P-loop_NTPase"/>
</dbReference>
<dbReference type="GO" id="GO:0000462">
    <property type="term" value="P:maturation of SSU-rRNA from tricistronic rRNA transcript (SSU-rRNA, 5.8S rRNA, LSU-rRNA)"/>
    <property type="evidence" value="ECO:0007669"/>
    <property type="project" value="TreeGrafter"/>
</dbReference>
<keyword evidence="7" id="KW-0690">Ribosome biogenesis</keyword>
<comment type="function">
    <text evidence="1 7">DEAD-box RNA helicase-like protein required for pre-18S rRNA processing, specifically at sites A0, A1, and A2.</text>
</comment>
<accession>A0A427YCQ6</accession>
<keyword evidence="12" id="KW-1185">Reference proteome</keyword>
<dbReference type="Pfam" id="PF06862">
    <property type="entry name" value="Utp25_C"/>
    <property type="match status" value="1"/>
</dbReference>
<dbReference type="GO" id="GO:0034511">
    <property type="term" value="F:U3 snoRNA binding"/>
    <property type="evidence" value="ECO:0007669"/>
    <property type="project" value="InterPro"/>
</dbReference>
<evidence type="ECO:0000256" key="3">
    <source>
        <dbReference type="ARBA" id="ARBA00009223"/>
    </source>
</evidence>
<keyword evidence="5 7" id="KW-0539">Nucleus</keyword>
<evidence type="ECO:0000256" key="7">
    <source>
        <dbReference type="RuleBase" id="RU365070"/>
    </source>
</evidence>
<dbReference type="Pfam" id="PF22916">
    <property type="entry name" value="UTP25_NTPase-like"/>
    <property type="match status" value="1"/>
</dbReference>
<evidence type="ECO:0000256" key="8">
    <source>
        <dbReference type="SAM" id="MobiDB-lite"/>
    </source>
</evidence>
<dbReference type="PROSITE" id="PS00580">
    <property type="entry name" value="RIBOSOMAL_L32E"/>
    <property type="match status" value="1"/>
</dbReference>
<comment type="caution">
    <text evidence="11">The sequence shown here is derived from an EMBL/GenBank/DDBJ whole genome shotgun (WGS) entry which is preliminary data.</text>
</comment>
<dbReference type="STRING" id="1890683.A0A427YCQ6"/>
<proteinExistence type="inferred from homology"/>
<dbReference type="Proteomes" id="UP000279259">
    <property type="component" value="Unassembled WGS sequence"/>
</dbReference>
<comment type="similarity">
    <text evidence="3 7">Belongs to the UTP25 family.</text>
</comment>
<name>A0A427YCQ6_9TREE</name>
<feature type="compositionally biased region" description="Polar residues" evidence="8">
    <location>
        <begin position="33"/>
        <end position="46"/>
    </location>
</feature>
<dbReference type="InterPro" id="IPR053939">
    <property type="entry name" value="UTP25_C"/>
</dbReference>
<dbReference type="EMBL" id="RSCD01000016">
    <property type="protein sequence ID" value="RSH88852.1"/>
    <property type="molecule type" value="Genomic_DNA"/>
</dbReference>
<keyword evidence="7" id="KW-0698">rRNA processing</keyword>
<evidence type="ECO:0000259" key="10">
    <source>
        <dbReference type="Pfam" id="PF22916"/>
    </source>
</evidence>
<feature type="domain" description="UTP25 NTP hydrolase-like" evidence="10">
    <location>
        <begin position="249"/>
        <end position="509"/>
    </location>
</feature>
<organism evidence="11 12">
    <name type="scientific">Saitozyma podzolica</name>
    <dbReference type="NCBI Taxonomy" id="1890683"/>
    <lineage>
        <taxon>Eukaryota</taxon>
        <taxon>Fungi</taxon>
        <taxon>Dikarya</taxon>
        <taxon>Basidiomycota</taxon>
        <taxon>Agaricomycotina</taxon>
        <taxon>Tremellomycetes</taxon>
        <taxon>Tremellales</taxon>
        <taxon>Trimorphomycetaceae</taxon>
        <taxon>Saitozyma</taxon>
    </lineage>
</organism>
<dbReference type="PANTHER" id="PTHR12933:SF0">
    <property type="entry name" value="U3 SMALL NUCLEOLAR RNA-ASSOCIATED PROTEIN 25 HOMOLOG"/>
    <property type="match status" value="1"/>
</dbReference>
<keyword evidence="6 7" id="KW-0687">Ribonucleoprotein</keyword>
<gene>
    <name evidence="11" type="primary">UTP25</name>
    <name evidence="11" type="ORF">EHS25_003080</name>
</gene>
<comment type="subunit">
    <text evidence="7">Component of the ribosomal small subunit (SSU) processome composed of at least 40 protein subunits and snoRNA U3.</text>
</comment>
<evidence type="ECO:0000259" key="9">
    <source>
        <dbReference type="Pfam" id="PF06862"/>
    </source>
</evidence>
<dbReference type="GO" id="GO:0019843">
    <property type="term" value="F:rRNA binding"/>
    <property type="evidence" value="ECO:0007669"/>
    <property type="project" value="TreeGrafter"/>
</dbReference>
<evidence type="ECO:0000256" key="5">
    <source>
        <dbReference type="ARBA" id="ARBA00023242"/>
    </source>
</evidence>
<dbReference type="GO" id="GO:0032040">
    <property type="term" value="C:small-subunit processome"/>
    <property type="evidence" value="ECO:0007669"/>
    <property type="project" value="TreeGrafter"/>
</dbReference>
<evidence type="ECO:0000256" key="2">
    <source>
        <dbReference type="ARBA" id="ARBA00004604"/>
    </source>
</evidence>
<evidence type="ECO:0000313" key="12">
    <source>
        <dbReference type="Proteomes" id="UP000279259"/>
    </source>
</evidence>